<organism evidence="1 2">
    <name type="scientific">Hypholoma sublateritium (strain FD-334 SS-4)</name>
    <dbReference type="NCBI Taxonomy" id="945553"/>
    <lineage>
        <taxon>Eukaryota</taxon>
        <taxon>Fungi</taxon>
        <taxon>Dikarya</taxon>
        <taxon>Basidiomycota</taxon>
        <taxon>Agaricomycotina</taxon>
        <taxon>Agaricomycetes</taxon>
        <taxon>Agaricomycetidae</taxon>
        <taxon>Agaricales</taxon>
        <taxon>Agaricineae</taxon>
        <taxon>Strophariaceae</taxon>
        <taxon>Hypholoma</taxon>
    </lineage>
</organism>
<dbReference type="EMBL" id="KN817566">
    <property type="protein sequence ID" value="KJA20538.1"/>
    <property type="molecule type" value="Genomic_DNA"/>
</dbReference>
<proteinExistence type="predicted"/>
<dbReference type="OMA" id="DTIWRAC"/>
<gene>
    <name evidence="1" type="ORF">HYPSUDRAFT_785840</name>
</gene>
<evidence type="ECO:0000313" key="2">
    <source>
        <dbReference type="Proteomes" id="UP000054270"/>
    </source>
</evidence>
<protein>
    <submittedName>
        <fullName evidence="1">Uncharacterized protein</fullName>
    </submittedName>
</protein>
<name>A0A0D2MAX7_HYPSF</name>
<dbReference type="AlphaFoldDB" id="A0A0D2MAX7"/>
<dbReference type="Proteomes" id="UP000054270">
    <property type="component" value="Unassembled WGS sequence"/>
</dbReference>
<reference evidence="2" key="1">
    <citation type="submission" date="2014-04" db="EMBL/GenBank/DDBJ databases">
        <title>Evolutionary Origins and Diversification of the Mycorrhizal Mutualists.</title>
        <authorList>
            <consortium name="DOE Joint Genome Institute"/>
            <consortium name="Mycorrhizal Genomics Consortium"/>
            <person name="Kohler A."/>
            <person name="Kuo A."/>
            <person name="Nagy L.G."/>
            <person name="Floudas D."/>
            <person name="Copeland A."/>
            <person name="Barry K.W."/>
            <person name="Cichocki N."/>
            <person name="Veneault-Fourrey C."/>
            <person name="LaButti K."/>
            <person name="Lindquist E.A."/>
            <person name="Lipzen A."/>
            <person name="Lundell T."/>
            <person name="Morin E."/>
            <person name="Murat C."/>
            <person name="Riley R."/>
            <person name="Ohm R."/>
            <person name="Sun H."/>
            <person name="Tunlid A."/>
            <person name="Henrissat B."/>
            <person name="Grigoriev I.V."/>
            <person name="Hibbett D.S."/>
            <person name="Martin F."/>
        </authorList>
    </citation>
    <scope>NUCLEOTIDE SEQUENCE [LARGE SCALE GENOMIC DNA]</scope>
    <source>
        <strain evidence="2">FD-334 SS-4</strain>
    </source>
</reference>
<sequence>MLSILTPYHWAYSQEEFVVLPSKQTHGSNEDSKRYVLLPSKKKDSSEDSKRYATVLFPYSYEAAVNAALGALKHYMPATASRENVEMLFPVTNNEGKQVWSVFDATTWALVAEEAAGKVLGIRQKIAPFDKKPFVTGAVGLTYGSFKDGATKWVSVKVDPPTCSPRINRPRSFLEAVDIIKQALPSLFLVGFPKLSTIDPDVEFKFYTFTSSKNGKPTTDCWVAFPEEAYHHDTIWRACVPKPFEILGFTLEQQSRLDGKASQP</sequence>
<evidence type="ECO:0000313" key="1">
    <source>
        <dbReference type="EMBL" id="KJA20538.1"/>
    </source>
</evidence>
<keyword evidence="2" id="KW-1185">Reference proteome</keyword>
<accession>A0A0D2MAX7</accession>
<dbReference type="OrthoDB" id="3063824at2759"/>